<proteinExistence type="predicted"/>
<dbReference type="Proteomes" id="UP000676336">
    <property type="component" value="Unassembled WGS sequence"/>
</dbReference>
<evidence type="ECO:0000313" key="1">
    <source>
        <dbReference type="EMBL" id="CAF5151297.1"/>
    </source>
</evidence>
<name>A0A8S3G5J5_9BILA</name>
<dbReference type="AlphaFoldDB" id="A0A8S3G5J5"/>
<accession>A0A8S3G5J5</accession>
<comment type="caution">
    <text evidence="1">The sequence shown here is derived from an EMBL/GenBank/DDBJ whole genome shotgun (WGS) entry which is preliminary data.</text>
</comment>
<sequence>MFSTFMSKTPNHHSIEAIPNCELIRLIYLNNFHVSFDIEKNLIEINLATQVYTDIKLYHTELLKSVQEKIQFIEKQIFIYSLFAEKEKTTLFLWHIMLINILKQLPQNECSHDELLDQIELFRRNSTSEQVVES</sequence>
<organism evidence="1 2">
    <name type="scientific">Rotaria magnacalcarata</name>
    <dbReference type="NCBI Taxonomy" id="392030"/>
    <lineage>
        <taxon>Eukaryota</taxon>
        <taxon>Metazoa</taxon>
        <taxon>Spiralia</taxon>
        <taxon>Gnathifera</taxon>
        <taxon>Rotifera</taxon>
        <taxon>Eurotatoria</taxon>
        <taxon>Bdelloidea</taxon>
        <taxon>Philodinida</taxon>
        <taxon>Philodinidae</taxon>
        <taxon>Rotaria</taxon>
    </lineage>
</organism>
<gene>
    <name evidence="1" type="ORF">SMN809_LOCUS63912</name>
</gene>
<dbReference type="EMBL" id="CAJOBI010282558">
    <property type="protein sequence ID" value="CAF5151297.1"/>
    <property type="molecule type" value="Genomic_DNA"/>
</dbReference>
<evidence type="ECO:0000313" key="2">
    <source>
        <dbReference type="Proteomes" id="UP000676336"/>
    </source>
</evidence>
<protein>
    <submittedName>
        <fullName evidence="1">Uncharacterized protein</fullName>
    </submittedName>
</protein>
<reference evidence="1" key="1">
    <citation type="submission" date="2021-02" db="EMBL/GenBank/DDBJ databases">
        <authorList>
            <person name="Nowell W R."/>
        </authorList>
    </citation>
    <scope>NUCLEOTIDE SEQUENCE</scope>
</reference>